<accession>A0A0L0DQP1</accession>
<feature type="signal peptide" evidence="2">
    <location>
        <begin position="1"/>
        <end position="24"/>
    </location>
</feature>
<feature type="transmembrane region" description="Helical" evidence="1">
    <location>
        <begin position="79"/>
        <end position="100"/>
    </location>
</feature>
<evidence type="ECO:0000256" key="2">
    <source>
        <dbReference type="SAM" id="SignalP"/>
    </source>
</evidence>
<reference evidence="3 4" key="1">
    <citation type="submission" date="2010-05" db="EMBL/GenBank/DDBJ databases">
        <title>The Genome Sequence of Thecamonas trahens ATCC 50062.</title>
        <authorList>
            <consortium name="The Broad Institute Genome Sequencing Platform"/>
            <person name="Russ C."/>
            <person name="Cuomo C."/>
            <person name="Shea T."/>
            <person name="Young S.K."/>
            <person name="Zeng Q."/>
            <person name="Koehrsen M."/>
            <person name="Haas B."/>
            <person name="Borodovsky M."/>
            <person name="Guigo R."/>
            <person name="Alvarado L."/>
            <person name="Berlin A."/>
            <person name="Bochicchio J."/>
            <person name="Borenstein D."/>
            <person name="Chapman S."/>
            <person name="Chen Z."/>
            <person name="Freedman E."/>
            <person name="Gellesch M."/>
            <person name="Goldberg J."/>
            <person name="Griggs A."/>
            <person name="Gujja S."/>
            <person name="Heilman E."/>
            <person name="Heiman D."/>
            <person name="Hepburn T."/>
            <person name="Howarth C."/>
            <person name="Jen D."/>
            <person name="Larson L."/>
            <person name="Mehta T."/>
            <person name="Park D."/>
            <person name="Pearson M."/>
            <person name="Roberts A."/>
            <person name="Saif S."/>
            <person name="Shenoy N."/>
            <person name="Sisk P."/>
            <person name="Stolte C."/>
            <person name="Sykes S."/>
            <person name="Thomson T."/>
            <person name="Walk T."/>
            <person name="White J."/>
            <person name="Yandava C."/>
            <person name="Burger G."/>
            <person name="Gray M.W."/>
            <person name="Holland P.W.H."/>
            <person name="King N."/>
            <person name="Lang F.B.F."/>
            <person name="Roger A.J."/>
            <person name="Ruiz-Trillo I."/>
            <person name="Lander E."/>
            <person name="Nusbaum C."/>
        </authorList>
    </citation>
    <scope>NUCLEOTIDE SEQUENCE [LARGE SCALE GENOMIC DNA]</scope>
    <source>
        <strain evidence="3 4">ATCC 50062</strain>
    </source>
</reference>
<gene>
    <name evidence="3" type="ORF">AMSG_01463</name>
</gene>
<dbReference type="GeneID" id="25561212"/>
<keyword evidence="1" id="KW-0812">Transmembrane</keyword>
<dbReference type="RefSeq" id="XP_013761516.1">
    <property type="nucleotide sequence ID" value="XM_013906062.1"/>
</dbReference>
<dbReference type="AlphaFoldDB" id="A0A0L0DQP1"/>
<sequence length="153" mass="16002">MCGSSICVAVNGLLQLLLSITILALEVATSQFDRPLVVGSAKDTQETIFLALVSGSLALSGMVAVWARSRESARAAYIFAYLQILVAGAAAVYACISLMTRADASHPPLDEEPGSAVVRASLLLGAFVLGLWGIVSGFSTGSKLESQFHYSSF</sequence>
<keyword evidence="2" id="KW-0732">Signal</keyword>
<dbReference type="EMBL" id="GL349438">
    <property type="protein sequence ID" value="KNC54609.1"/>
    <property type="molecule type" value="Genomic_DNA"/>
</dbReference>
<feature type="chain" id="PRO_5005537757" description="MARVEL domain-containing protein" evidence="2">
    <location>
        <begin position="25"/>
        <end position="153"/>
    </location>
</feature>
<feature type="transmembrane region" description="Helical" evidence="1">
    <location>
        <begin position="120"/>
        <end position="138"/>
    </location>
</feature>
<organism evidence="3 4">
    <name type="scientific">Thecamonas trahens ATCC 50062</name>
    <dbReference type="NCBI Taxonomy" id="461836"/>
    <lineage>
        <taxon>Eukaryota</taxon>
        <taxon>Apusozoa</taxon>
        <taxon>Apusomonadida</taxon>
        <taxon>Apusomonadidae</taxon>
        <taxon>Thecamonas</taxon>
    </lineage>
</organism>
<feature type="transmembrane region" description="Helical" evidence="1">
    <location>
        <begin position="48"/>
        <end position="67"/>
    </location>
</feature>
<protein>
    <recommendedName>
        <fullName evidence="5">MARVEL domain-containing protein</fullName>
    </recommendedName>
</protein>
<keyword evidence="4" id="KW-1185">Reference proteome</keyword>
<proteinExistence type="predicted"/>
<evidence type="ECO:0000313" key="3">
    <source>
        <dbReference type="EMBL" id="KNC54609.1"/>
    </source>
</evidence>
<evidence type="ECO:0000313" key="4">
    <source>
        <dbReference type="Proteomes" id="UP000054408"/>
    </source>
</evidence>
<evidence type="ECO:0000256" key="1">
    <source>
        <dbReference type="SAM" id="Phobius"/>
    </source>
</evidence>
<keyword evidence="1" id="KW-1133">Transmembrane helix</keyword>
<dbReference type="Proteomes" id="UP000054408">
    <property type="component" value="Unassembled WGS sequence"/>
</dbReference>
<keyword evidence="1" id="KW-0472">Membrane</keyword>
<name>A0A0L0DQP1_THETB</name>
<evidence type="ECO:0008006" key="5">
    <source>
        <dbReference type="Google" id="ProtNLM"/>
    </source>
</evidence>